<comment type="similarity">
    <text evidence="2">Belongs to the TMCO4 family.</text>
</comment>
<keyword evidence="4" id="KW-1133">Transmembrane helix</keyword>
<evidence type="ECO:0000256" key="6">
    <source>
        <dbReference type="SAM" id="MobiDB-lite"/>
    </source>
</evidence>
<feature type="region of interest" description="Disordered" evidence="6">
    <location>
        <begin position="1"/>
        <end position="20"/>
    </location>
</feature>
<sequence>MESKGIPPTPSTDMTEAERVRADCRELYRRERLSSTQLLELETSLTSSSSSPDAIRKRVSSLLLHDFDLTIERMRLERNEHEQKSIGVSELAAVAAGGALGAISAWMRPTANLTQPTLWTSAVDNAVATLNVAKHKRSVQQLRLQLMSGDVATCRHVVLCINGFMTQSDDPGRNWRSWTPDDQPDVAVFAVHWEAGDAGAWNDFCAHVNANFATSSALGMLTHFTGNPWHSAQGKAEQVGVLLAHVLAESPALLRDRKLSLFGHSLGGAVIYSTFQEMALLKAQQTEDELNYLPAVTNAVSFAGAFVVPDAPEPLANIAKGLDPEGGAFINVFSSRDNVLSKLFWMLQLPGPATASASAAGCQAIAFTAPNCVNVDVSDLVVPSATNHFGHSYTHVMDVIKARLQPHLFRL</sequence>
<dbReference type="PANTHER" id="PTHR17920:SF3">
    <property type="entry name" value="TRANSMEMBRANE AND COILED-COIL DOMAIN-CONTAINING PROTEIN 4"/>
    <property type="match status" value="1"/>
</dbReference>
<keyword evidence="3" id="KW-0812">Transmembrane</keyword>
<keyword evidence="5" id="KW-0472">Membrane</keyword>
<gene>
    <name evidence="7" type="ORF">PM001_LOCUS30671</name>
</gene>
<dbReference type="EMBL" id="CAKLBY020000331">
    <property type="protein sequence ID" value="CAK7945521.1"/>
    <property type="molecule type" value="Genomic_DNA"/>
</dbReference>
<dbReference type="SUPFAM" id="SSF53474">
    <property type="entry name" value="alpha/beta-Hydrolases"/>
    <property type="match status" value="1"/>
</dbReference>
<dbReference type="GO" id="GO:0016020">
    <property type="term" value="C:membrane"/>
    <property type="evidence" value="ECO:0007669"/>
    <property type="project" value="UniProtKB-SubCell"/>
</dbReference>
<evidence type="ECO:0000313" key="7">
    <source>
        <dbReference type="EMBL" id="CAK7945521.1"/>
    </source>
</evidence>
<evidence type="ECO:0000313" key="8">
    <source>
        <dbReference type="Proteomes" id="UP001162060"/>
    </source>
</evidence>
<dbReference type="AlphaFoldDB" id="A0AAV1VFS5"/>
<dbReference type="Proteomes" id="UP001162060">
    <property type="component" value="Unassembled WGS sequence"/>
</dbReference>
<protein>
    <recommendedName>
        <fullName evidence="9">Fungal lipase-like domain-containing protein</fullName>
    </recommendedName>
</protein>
<evidence type="ECO:0000256" key="5">
    <source>
        <dbReference type="ARBA" id="ARBA00023136"/>
    </source>
</evidence>
<evidence type="ECO:0000256" key="1">
    <source>
        <dbReference type="ARBA" id="ARBA00004141"/>
    </source>
</evidence>
<dbReference type="PANTHER" id="PTHR17920">
    <property type="entry name" value="TRANSMEMBRANE AND COILED-COIL DOMAIN-CONTAINING PROTEIN 4 TMCO4"/>
    <property type="match status" value="1"/>
</dbReference>
<organism evidence="7 8">
    <name type="scientific">Peronospora matthiolae</name>
    <dbReference type="NCBI Taxonomy" id="2874970"/>
    <lineage>
        <taxon>Eukaryota</taxon>
        <taxon>Sar</taxon>
        <taxon>Stramenopiles</taxon>
        <taxon>Oomycota</taxon>
        <taxon>Peronosporomycetes</taxon>
        <taxon>Peronosporales</taxon>
        <taxon>Peronosporaceae</taxon>
        <taxon>Peronospora</taxon>
    </lineage>
</organism>
<dbReference type="InterPro" id="IPR007941">
    <property type="entry name" value="DUF726"/>
</dbReference>
<evidence type="ECO:0000256" key="4">
    <source>
        <dbReference type="ARBA" id="ARBA00022989"/>
    </source>
</evidence>
<dbReference type="Pfam" id="PF05277">
    <property type="entry name" value="DUF726"/>
    <property type="match status" value="1"/>
</dbReference>
<dbReference type="Gene3D" id="3.40.50.1820">
    <property type="entry name" value="alpha/beta hydrolase"/>
    <property type="match status" value="1"/>
</dbReference>
<reference evidence="7" key="1">
    <citation type="submission" date="2024-01" db="EMBL/GenBank/DDBJ databases">
        <authorList>
            <person name="Webb A."/>
        </authorList>
    </citation>
    <scope>NUCLEOTIDE SEQUENCE</scope>
    <source>
        <strain evidence="7">Pm1</strain>
    </source>
</reference>
<name>A0AAV1VFS5_9STRA</name>
<accession>A0AAV1VFS5</accession>
<proteinExistence type="inferred from homology"/>
<evidence type="ECO:0008006" key="9">
    <source>
        <dbReference type="Google" id="ProtNLM"/>
    </source>
</evidence>
<evidence type="ECO:0000256" key="3">
    <source>
        <dbReference type="ARBA" id="ARBA00022692"/>
    </source>
</evidence>
<evidence type="ECO:0000256" key="2">
    <source>
        <dbReference type="ARBA" id="ARBA00009824"/>
    </source>
</evidence>
<dbReference type="InterPro" id="IPR029058">
    <property type="entry name" value="AB_hydrolase_fold"/>
</dbReference>
<comment type="subcellular location">
    <subcellularLocation>
        <location evidence="1">Membrane</location>
        <topology evidence="1">Multi-pass membrane protein</topology>
    </subcellularLocation>
</comment>
<comment type="caution">
    <text evidence="7">The sequence shown here is derived from an EMBL/GenBank/DDBJ whole genome shotgun (WGS) entry which is preliminary data.</text>
</comment>